<dbReference type="Proteomes" id="UP000275846">
    <property type="component" value="Unassembled WGS sequence"/>
</dbReference>
<gene>
    <name evidence="2" type="ORF">SSLN_LOCUS11754</name>
</gene>
<organism evidence="4">
    <name type="scientific">Schistocephalus solidus</name>
    <name type="common">Tapeworm</name>
    <dbReference type="NCBI Taxonomy" id="70667"/>
    <lineage>
        <taxon>Eukaryota</taxon>
        <taxon>Metazoa</taxon>
        <taxon>Spiralia</taxon>
        <taxon>Lophotrochozoa</taxon>
        <taxon>Platyhelminthes</taxon>
        <taxon>Cestoda</taxon>
        <taxon>Eucestoda</taxon>
        <taxon>Diphyllobothriidea</taxon>
        <taxon>Diphyllobothriidae</taxon>
        <taxon>Schistocephalus</taxon>
    </lineage>
</organism>
<sequence>MDGVAEATKLWSPSPHSSFLPGAALPPLPVEGEAPASDPPLLCQEPKTEVEEKEQQTTMTETMRAPMPTEMSLC</sequence>
<feature type="compositionally biased region" description="Basic and acidic residues" evidence="1">
    <location>
        <begin position="46"/>
        <end position="55"/>
    </location>
</feature>
<dbReference type="AlphaFoldDB" id="A0A183T5K6"/>
<evidence type="ECO:0000313" key="4">
    <source>
        <dbReference type="WBParaSite" id="SSLN_0001219901-mRNA-1"/>
    </source>
</evidence>
<accession>A0A183T5K6</accession>
<proteinExistence type="predicted"/>
<protein>
    <submittedName>
        <fullName evidence="2 4">Uncharacterized protein</fullName>
    </submittedName>
</protein>
<name>A0A183T5K6_SCHSO</name>
<reference evidence="4" key="1">
    <citation type="submission" date="2016-06" db="UniProtKB">
        <authorList>
            <consortium name="WormBaseParasite"/>
        </authorList>
    </citation>
    <scope>IDENTIFICATION</scope>
</reference>
<dbReference type="EMBL" id="UYSU01036776">
    <property type="protein sequence ID" value="VDL98139.1"/>
    <property type="molecule type" value="Genomic_DNA"/>
</dbReference>
<feature type="region of interest" description="Disordered" evidence="1">
    <location>
        <begin position="1"/>
        <end position="74"/>
    </location>
</feature>
<evidence type="ECO:0000256" key="1">
    <source>
        <dbReference type="SAM" id="MobiDB-lite"/>
    </source>
</evidence>
<evidence type="ECO:0000313" key="2">
    <source>
        <dbReference type="EMBL" id="VDL98139.1"/>
    </source>
</evidence>
<dbReference type="WBParaSite" id="SSLN_0001219901-mRNA-1">
    <property type="protein sequence ID" value="SSLN_0001219901-mRNA-1"/>
    <property type="gene ID" value="SSLN_0001219901"/>
</dbReference>
<keyword evidence="3" id="KW-1185">Reference proteome</keyword>
<evidence type="ECO:0000313" key="3">
    <source>
        <dbReference type="Proteomes" id="UP000275846"/>
    </source>
</evidence>
<reference evidence="2 3" key="2">
    <citation type="submission" date="2018-11" db="EMBL/GenBank/DDBJ databases">
        <authorList>
            <consortium name="Pathogen Informatics"/>
        </authorList>
    </citation>
    <scope>NUCLEOTIDE SEQUENCE [LARGE SCALE GENOMIC DNA]</scope>
    <source>
        <strain evidence="2 3">NST_G2</strain>
    </source>
</reference>